<name>A0A9Q0JCS6_9ROSI</name>
<comment type="caution">
    <text evidence="1">The sequence shown here is derived from an EMBL/GenBank/DDBJ whole genome shotgun (WGS) entry which is preliminary data.</text>
</comment>
<evidence type="ECO:0000313" key="1">
    <source>
        <dbReference type="EMBL" id="KAJ4836025.1"/>
    </source>
</evidence>
<evidence type="ECO:0000313" key="2">
    <source>
        <dbReference type="Proteomes" id="UP001141552"/>
    </source>
</evidence>
<dbReference type="Proteomes" id="UP001141552">
    <property type="component" value="Unassembled WGS sequence"/>
</dbReference>
<accession>A0A9Q0JCS6</accession>
<reference evidence="1" key="1">
    <citation type="submission" date="2022-02" db="EMBL/GenBank/DDBJ databases">
        <authorList>
            <person name="Henning P.M."/>
            <person name="McCubbin A.G."/>
            <person name="Shore J.S."/>
        </authorList>
    </citation>
    <scope>NUCLEOTIDE SEQUENCE</scope>
    <source>
        <strain evidence="1">F60SS</strain>
        <tissue evidence="1">Leaves</tissue>
    </source>
</reference>
<keyword evidence="2" id="KW-1185">Reference proteome</keyword>
<reference evidence="1" key="2">
    <citation type="journal article" date="2023" name="Plants (Basel)">
        <title>Annotation of the Turnera subulata (Passifloraceae) Draft Genome Reveals the S-Locus Evolved after the Divergence of Turneroideae from Passifloroideae in a Stepwise Manner.</title>
        <authorList>
            <person name="Henning P.M."/>
            <person name="Roalson E.H."/>
            <person name="Mir W."/>
            <person name="McCubbin A.G."/>
            <person name="Shore J.S."/>
        </authorList>
    </citation>
    <scope>NUCLEOTIDE SEQUENCE</scope>
    <source>
        <strain evidence="1">F60SS</strain>
    </source>
</reference>
<proteinExistence type="predicted"/>
<protein>
    <submittedName>
        <fullName evidence="1">Uncharacterized protein</fullName>
    </submittedName>
</protein>
<organism evidence="1 2">
    <name type="scientific">Turnera subulata</name>
    <dbReference type="NCBI Taxonomy" id="218843"/>
    <lineage>
        <taxon>Eukaryota</taxon>
        <taxon>Viridiplantae</taxon>
        <taxon>Streptophyta</taxon>
        <taxon>Embryophyta</taxon>
        <taxon>Tracheophyta</taxon>
        <taxon>Spermatophyta</taxon>
        <taxon>Magnoliopsida</taxon>
        <taxon>eudicotyledons</taxon>
        <taxon>Gunneridae</taxon>
        <taxon>Pentapetalae</taxon>
        <taxon>rosids</taxon>
        <taxon>fabids</taxon>
        <taxon>Malpighiales</taxon>
        <taxon>Passifloraceae</taxon>
        <taxon>Turnera</taxon>
    </lineage>
</organism>
<dbReference type="EMBL" id="JAKUCV010004245">
    <property type="protein sequence ID" value="KAJ4836025.1"/>
    <property type="molecule type" value="Genomic_DNA"/>
</dbReference>
<gene>
    <name evidence="1" type="ORF">Tsubulata_011347</name>
</gene>
<dbReference type="AlphaFoldDB" id="A0A9Q0JCS6"/>
<sequence>MLRGSETNQKQSYSDAGKERRWRLKISYISGEIMTIEMVIMRGGNLVPRTEIQDHCISLSGRASMCSVQWMTIRRLQSMLRAFHHSGDLLICIRRWSAPIIFTDCFWFVSHQSLSSPYSIFSF</sequence>